<gene>
    <name evidence="2" type="ORF">FLP10_08190</name>
</gene>
<dbReference type="EMBL" id="CP043505">
    <property type="protein sequence ID" value="QEO14402.1"/>
    <property type="molecule type" value="Genomic_DNA"/>
</dbReference>
<dbReference type="SUPFAM" id="SSF53850">
    <property type="entry name" value="Periplasmic binding protein-like II"/>
    <property type="match status" value="1"/>
</dbReference>
<keyword evidence="1" id="KW-0732">Signal</keyword>
<dbReference type="InterPro" id="IPR006059">
    <property type="entry name" value="SBP"/>
</dbReference>
<dbReference type="OrthoDB" id="3495561at2"/>
<dbReference type="PANTHER" id="PTHR43649">
    <property type="entry name" value="ARABINOSE-BINDING PROTEIN-RELATED"/>
    <property type="match status" value="1"/>
</dbReference>
<keyword evidence="3" id="KW-1185">Reference proteome</keyword>
<feature type="chain" id="PRO_5023047351" evidence="1">
    <location>
        <begin position="28"/>
        <end position="466"/>
    </location>
</feature>
<name>A0A5C1YI02_9MICO</name>
<organism evidence="2 3">
    <name type="scientific">Agromyces intestinalis</name>
    <dbReference type="NCBI Taxonomy" id="2592652"/>
    <lineage>
        <taxon>Bacteria</taxon>
        <taxon>Bacillati</taxon>
        <taxon>Actinomycetota</taxon>
        <taxon>Actinomycetes</taxon>
        <taxon>Micrococcales</taxon>
        <taxon>Microbacteriaceae</taxon>
        <taxon>Agromyces</taxon>
    </lineage>
</organism>
<dbReference type="Pfam" id="PF01547">
    <property type="entry name" value="SBP_bac_1"/>
    <property type="match status" value="1"/>
</dbReference>
<dbReference type="InterPro" id="IPR050490">
    <property type="entry name" value="Bact_solute-bd_prot1"/>
</dbReference>
<evidence type="ECO:0000256" key="1">
    <source>
        <dbReference type="SAM" id="SignalP"/>
    </source>
</evidence>
<dbReference type="PROSITE" id="PS51257">
    <property type="entry name" value="PROKAR_LIPOPROTEIN"/>
    <property type="match status" value="1"/>
</dbReference>
<protein>
    <submittedName>
        <fullName evidence="2">Extracellular solute-binding protein</fullName>
    </submittedName>
</protein>
<dbReference type="Proteomes" id="UP000324678">
    <property type="component" value="Chromosome"/>
</dbReference>
<dbReference type="RefSeq" id="WP_149160423.1">
    <property type="nucleotide sequence ID" value="NZ_CP043505.1"/>
</dbReference>
<evidence type="ECO:0000313" key="3">
    <source>
        <dbReference type="Proteomes" id="UP000324678"/>
    </source>
</evidence>
<dbReference type="KEGG" id="ail:FLP10_08190"/>
<feature type="signal peptide" evidence="1">
    <location>
        <begin position="1"/>
        <end position="27"/>
    </location>
</feature>
<accession>A0A5C1YI02</accession>
<sequence>MIHQRRTTAALALTAAGALLLAGCSSAEPETTDDGPVTLTITANAITGGKNAAEADWIADWVIPEFEAAMEADGKDVTVQFEPQGVDDENYKTKIALDLQSGEGADIIGMDGIWVGEFAEAGYIKPLAEVGGDAVDGWDGWDQIPDAVQSALSFDGERYGVPQGADGRVLYYNTALFEQAGLPADWQPESWADVLDAARELKKLDGVTPIQLNAGTAMGEATTMQGLLPMLVGTGEQVYEDGKWVGDTDGLRDVLDLYKTIYIDEGLGDAVLQQEAAGRDTSFQLFAANQIGILLEGDYFWRSVINPAEGVGTAPMADRDTIVGYTKIPAMEPGSGIKDQDFVSMSGGTGRVLNPNSAHPELAWELLAFMNSADAFEARNAGTLSITPRTDVNDKMLADDPMLTFVSEEVLPITAYRPPLAAYPQVSTALQQASLDVVSGTSVDDALADYVDSLSDIVGDDAISGN</sequence>
<dbReference type="AlphaFoldDB" id="A0A5C1YI02"/>
<reference evidence="2 3" key="1">
    <citation type="submission" date="2019-09" db="EMBL/GenBank/DDBJ databases">
        <title>Genome sequencing of strain KACC 19306.</title>
        <authorList>
            <person name="Heo J."/>
            <person name="Kim S.-J."/>
            <person name="Kim J.-S."/>
            <person name="Hong S.-B."/>
            <person name="Kwon S.-W."/>
        </authorList>
    </citation>
    <scope>NUCLEOTIDE SEQUENCE [LARGE SCALE GENOMIC DNA]</scope>
    <source>
        <strain evidence="2 3">KACC 19306</strain>
    </source>
</reference>
<proteinExistence type="predicted"/>
<dbReference type="PANTHER" id="PTHR43649:SF14">
    <property type="entry name" value="BLR3389 PROTEIN"/>
    <property type="match status" value="1"/>
</dbReference>
<dbReference type="Gene3D" id="3.40.190.10">
    <property type="entry name" value="Periplasmic binding protein-like II"/>
    <property type="match status" value="2"/>
</dbReference>
<evidence type="ECO:0000313" key="2">
    <source>
        <dbReference type="EMBL" id="QEO14402.1"/>
    </source>
</evidence>